<feature type="compositionally biased region" description="Basic and acidic residues" evidence="1">
    <location>
        <begin position="652"/>
        <end position="666"/>
    </location>
</feature>
<dbReference type="PANTHER" id="PTHR46060">
    <property type="entry name" value="MARINER MOS1 TRANSPOSASE-LIKE PROTEIN"/>
    <property type="match status" value="1"/>
</dbReference>
<feature type="region of interest" description="Disordered" evidence="1">
    <location>
        <begin position="642"/>
        <end position="690"/>
    </location>
</feature>
<evidence type="ECO:0000256" key="1">
    <source>
        <dbReference type="SAM" id="MobiDB-lite"/>
    </source>
</evidence>
<name>A0ABY6KSB5_9ARAC</name>
<feature type="compositionally biased region" description="Basic and acidic residues" evidence="1">
    <location>
        <begin position="673"/>
        <end position="682"/>
    </location>
</feature>
<gene>
    <name evidence="2" type="ORF">LAZ67_8003772</name>
</gene>
<keyword evidence="3" id="KW-1185">Reference proteome</keyword>
<evidence type="ECO:0000313" key="3">
    <source>
        <dbReference type="Proteomes" id="UP001235939"/>
    </source>
</evidence>
<dbReference type="EMBL" id="CP092870">
    <property type="protein sequence ID" value="UYV71584.1"/>
    <property type="molecule type" value="Genomic_DNA"/>
</dbReference>
<feature type="region of interest" description="Disordered" evidence="1">
    <location>
        <begin position="496"/>
        <end position="516"/>
    </location>
</feature>
<reference evidence="2 3" key="1">
    <citation type="submission" date="2022-01" db="EMBL/GenBank/DDBJ databases">
        <title>A chromosomal length assembly of Cordylochernes scorpioides.</title>
        <authorList>
            <person name="Zeh D."/>
            <person name="Zeh J."/>
        </authorList>
    </citation>
    <scope>NUCLEOTIDE SEQUENCE [LARGE SCALE GENOMIC DNA]</scope>
    <source>
        <strain evidence="2">IN4F17</strain>
        <tissue evidence="2">Whole Body</tissue>
    </source>
</reference>
<dbReference type="SUPFAM" id="SSF53098">
    <property type="entry name" value="Ribonuclease H-like"/>
    <property type="match status" value="1"/>
</dbReference>
<dbReference type="PANTHER" id="PTHR46060:SF1">
    <property type="entry name" value="MARINER MOS1 TRANSPOSASE-LIKE PROTEIN"/>
    <property type="match status" value="1"/>
</dbReference>
<dbReference type="InterPro" id="IPR012337">
    <property type="entry name" value="RNaseH-like_sf"/>
</dbReference>
<evidence type="ECO:0000313" key="2">
    <source>
        <dbReference type="EMBL" id="UYV71584.1"/>
    </source>
</evidence>
<dbReference type="Proteomes" id="UP001235939">
    <property type="component" value="Chromosome 08"/>
</dbReference>
<dbReference type="InterPro" id="IPR036397">
    <property type="entry name" value="RNaseH_sf"/>
</dbReference>
<organism evidence="2 3">
    <name type="scientific">Cordylochernes scorpioides</name>
    <dbReference type="NCBI Taxonomy" id="51811"/>
    <lineage>
        <taxon>Eukaryota</taxon>
        <taxon>Metazoa</taxon>
        <taxon>Ecdysozoa</taxon>
        <taxon>Arthropoda</taxon>
        <taxon>Chelicerata</taxon>
        <taxon>Arachnida</taxon>
        <taxon>Pseudoscorpiones</taxon>
        <taxon>Cheliferoidea</taxon>
        <taxon>Chernetidae</taxon>
        <taxon>Cordylochernes</taxon>
    </lineage>
</organism>
<dbReference type="InterPro" id="IPR052709">
    <property type="entry name" value="Transposase-MT_Hybrid"/>
</dbReference>
<sequence length="750" mass="83985">MEAPLKDCTTLEQRAVIRFLNAEGIQTSQICQRMKNIYGESCMSQKNIYKWVNEFKNGRITCTDIERPGRPSVTATPSTINAVENLILEDRKISIFTIGNAAYINHVKLYLQIIKLGFEVLEHPAYSPDLAPSDYFLFGLLKKELKGKRFDSDEDVQKGLYIFLFQVVFNEETRKALQRMFRRKVKHSFSSVSLQLVNQPTNELTILLCAIRKPFGQPPPLPLATLVFRRQMPCDNSHCQCVLARASNPGIPEPNNDPEIPGFCSKNPGITGINEAESDLSEDDNKDTSPFNVSLEVAHPSFPEAIYPQSPVFSKKNMNEVTKKARVVVKLFKRSPLKNEILLNYMRQDNRISTSMCLILDCRTRWDSLLNMLERLLSVKSAIQKALIDVNANVHLTDEDFDIMTQTRLLTAEATVKFLLEELQAQSHSLSKDLQKSFQKRILEERCNKTSLVLQYLHNPQAQLEKKKMVKDFSVKLLLRLKPLQEQMAEVRIQADNSQLPRSLQERHEPSQSNDHLTIERRLQEAIEAASSTSIAIPTPDAASYSTMINHELNIAAQSGKRGPHLESVYQYLLTIPPTSVESWNRKESSPPLDTYAIRYVLFEAVPNMEADAFAADSNMSTDAAPPYPWSGTLAEVYQLGKAATGSPSPPPEERGGRRGGHEYPGQHHHCHGHDQGHDHGHSQHCPPATHHSTLLVKPLYDHREPTGVERAVPGWTCRGQRGGPLGGAADPGFDGAGAGWGVVGTCGTE</sequence>
<protein>
    <recommendedName>
        <fullName evidence="4">Mos1 transposase HTH domain-containing protein</fullName>
    </recommendedName>
</protein>
<dbReference type="Gene3D" id="3.30.420.10">
    <property type="entry name" value="Ribonuclease H-like superfamily/Ribonuclease H"/>
    <property type="match status" value="1"/>
</dbReference>
<proteinExistence type="predicted"/>
<accession>A0ABY6KSB5</accession>
<evidence type="ECO:0008006" key="4">
    <source>
        <dbReference type="Google" id="ProtNLM"/>
    </source>
</evidence>